<proteinExistence type="predicted"/>
<dbReference type="InterPro" id="IPR052345">
    <property type="entry name" value="Rad_response_metalloprotease"/>
</dbReference>
<dbReference type="PANTHER" id="PTHR43236:SF1">
    <property type="entry name" value="BLL7220 PROTEIN"/>
    <property type="match status" value="1"/>
</dbReference>
<dbReference type="InterPro" id="IPR010359">
    <property type="entry name" value="IrrE_HExxH"/>
</dbReference>
<organism evidence="2 3">
    <name type="scientific">Clostridium rhizosphaerae</name>
    <dbReference type="NCBI Taxonomy" id="2803861"/>
    <lineage>
        <taxon>Bacteria</taxon>
        <taxon>Bacillati</taxon>
        <taxon>Bacillota</taxon>
        <taxon>Clostridia</taxon>
        <taxon>Eubacteriales</taxon>
        <taxon>Clostridiaceae</taxon>
        <taxon>Clostridium</taxon>
    </lineage>
</organism>
<evidence type="ECO:0000259" key="1">
    <source>
        <dbReference type="Pfam" id="PF06114"/>
    </source>
</evidence>
<feature type="domain" description="IrrE N-terminal-like" evidence="1">
    <location>
        <begin position="45"/>
        <end position="158"/>
    </location>
</feature>
<evidence type="ECO:0000313" key="3">
    <source>
        <dbReference type="Proteomes" id="UP000632377"/>
    </source>
</evidence>
<dbReference type="Gene3D" id="1.10.10.2910">
    <property type="match status" value="1"/>
</dbReference>
<evidence type="ECO:0000313" key="2">
    <source>
        <dbReference type="EMBL" id="MBL4935089.1"/>
    </source>
</evidence>
<protein>
    <submittedName>
        <fullName evidence="2">ImmA/IrrE family metallo-endopeptidase</fullName>
    </submittedName>
</protein>
<dbReference type="EMBL" id="JAESWC010000002">
    <property type="protein sequence ID" value="MBL4935089.1"/>
    <property type="molecule type" value="Genomic_DNA"/>
</dbReference>
<sequence>MGKDKLYEIINDKLLSLNITEDSYPLDSFKVAEAYKDKLKIELQPFPNPLLGGLLYKDPDNVMSFMAINSLKSRKSQNFDVMHELCHYWLHDAGEHLCYDSNFIFQNKGIEWQANEGAAQALMPEKLFKQMYIYFSGDTNKLSDHFIVSKTAVEYRIKNLNLFPPSKLRGLLYKSKKAHHCLVCGNLEIEHVDNYCKICGNDMFSFGTSYKWSVYSDVPADENRCPECKKYLDRNARYCRHCGSASMLFNFLRPWYEDIMFIEKHPNVLKCL</sequence>
<dbReference type="Proteomes" id="UP000632377">
    <property type="component" value="Unassembled WGS sequence"/>
</dbReference>
<name>A0ABS1T9R9_9CLOT</name>
<keyword evidence="3" id="KW-1185">Reference proteome</keyword>
<comment type="caution">
    <text evidence="2">The sequence shown here is derived from an EMBL/GenBank/DDBJ whole genome shotgun (WGS) entry which is preliminary data.</text>
</comment>
<gene>
    <name evidence="2" type="ORF">JK636_04875</name>
</gene>
<accession>A0ABS1T9R9</accession>
<dbReference type="Pfam" id="PF06114">
    <property type="entry name" value="Peptidase_M78"/>
    <property type="match status" value="1"/>
</dbReference>
<dbReference type="PANTHER" id="PTHR43236">
    <property type="entry name" value="ANTITOXIN HIGA1"/>
    <property type="match status" value="1"/>
</dbReference>
<reference evidence="2 3" key="1">
    <citation type="submission" date="2021-01" db="EMBL/GenBank/DDBJ databases">
        <title>Genome public.</title>
        <authorList>
            <person name="Liu C."/>
            <person name="Sun Q."/>
        </authorList>
    </citation>
    <scope>NUCLEOTIDE SEQUENCE [LARGE SCALE GENOMIC DNA]</scope>
    <source>
        <strain evidence="2 3">YIM B02515</strain>
    </source>
</reference>